<protein>
    <submittedName>
        <fullName evidence="1">Uncharacterized protein</fullName>
    </submittedName>
</protein>
<dbReference type="AlphaFoldDB" id="A0A7J8BSW5"/>
<reference evidence="1 2" key="1">
    <citation type="journal article" date="2020" name="Nature">
        <title>Six reference-quality genomes reveal evolution of bat adaptations.</title>
        <authorList>
            <person name="Jebb D."/>
            <person name="Huang Z."/>
            <person name="Pippel M."/>
            <person name="Hughes G.M."/>
            <person name="Lavrichenko K."/>
            <person name="Devanna P."/>
            <person name="Winkler S."/>
            <person name="Jermiin L.S."/>
            <person name="Skirmuntt E.C."/>
            <person name="Katzourakis A."/>
            <person name="Burkitt-Gray L."/>
            <person name="Ray D.A."/>
            <person name="Sullivan K.A.M."/>
            <person name="Roscito J.G."/>
            <person name="Kirilenko B.M."/>
            <person name="Davalos L.M."/>
            <person name="Corthals A.P."/>
            <person name="Power M.L."/>
            <person name="Jones G."/>
            <person name="Ransome R.D."/>
            <person name="Dechmann D.K.N."/>
            <person name="Locatelli A.G."/>
            <person name="Puechmaille S.J."/>
            <person name="Fedrigo O."/>
            <person name="Jarvis E.D."/>
            <person name="Hiller M."/>
            <person name="Vernes S.C."/>
            <person name="Myers E.W."/>
            <person name="Teeling E.C."/>
        </authorList>
    </citation>
    <scope>NUCLEOTIDE SEQUENCE [LARGE SCALE GENOMIC DNA]</scope>
    <source>
        <strain evidence="1">MRouAeg1</strain>
        <tissue evidence="1">Muscle</tissue>
    </source>
</reference>
<dbReference type="EMBL" id="JACASE010000016">
    <property type="protein sequence ID" value="KAF6401599.1"/>
    <property type="molecule type" value="Genomic_DNA"/>
</dbReference>
<name>A0A7J8BSW5_ROUAE</name>
<evidence type="ECO:0000313" key="2">
    <source>
        <dbReference type="Proteomes" id="UP000593571"/>
    </source>
</evidence>
<keyword evidence="2" id="KW-1185">Reference proteome</keyword>
<dbReference type="Proteomes" id="UP000593571">
    <property type="component" value="Unassembled WGS sequence"/>
</dbReference>
<sequence>MFQTRFRRSASGGGFAFGGQPVWACQCPVTNRTQAVARSRTVHSVTAPGVRGRGGLAGSQAAARSSPVCGLISAGAGSLPSSLVRLLAGGHAQGGCWPAAPQQRSWLRCSSRGQSASKREVTFSSDALEVTSCPPFHHLVLRSKSRAVPYSERWGHRNEELGTTGGPSYSATCSAAGHSVVGEVDGQRECGRLG</sequence>
<organism evidence="1 2">
    <name type="scientific">Rousettus aegyptiacus</name>
    <name type="common">Egyptian fruit bat</name>
    <name type="synonym">Pteropus aegyptiacus</name>
    <dbReference type="NCBI Taxonomy" id="9407"/>
    <lineage>
        <taxon>Eukaryota</taxon>
        <taxon>Metazoa</taxon>
        <taxon>Chordata</taxon>
        <taxon>Craniata</taxon>
        <taxon>Vertebrata</taxon>
        <taxon>Euteleostomi</taxon>
        <taxon>Mammalia</taxon>
        <taxon>Eutheria</taxon>
        <taxon>Laurasiatheria</taxon>
        <taxon>Chiroptera</taxon>
        <taxon>Yinpterochiroptera</taxon>
        <taxon>Pteropodoidea</taxon>
        <taxon>Pteropodidae</taxon>
        <taxon>Rousettinae</taxon>
        <taxon>Rousettus</taxon>
    </lineage>
</organism>
<gene>
    <name evidence="1" type="ORF">HJG63_009650</name>
</gene>
<proteinExistence type="predicted"/>
<comment type="caution">
    <text evidence="1">The sequence shown here is derived from an EMBL/GenBank/DDBJ whole genome shotgun (WGS) entry which is preliminary data.</text>
</comment>
<evidence type="ECO:0000313" key="1">
    <source>
        <dbReference type="EMBL" id="KAF6401599.1"/>
    </source>
</evidence>
<accession>A0A7J8BSW5</accession>